<dbReference type="Gene3D" id="1.25.40.10">
    <property type="entry name" value="Tetratricopeptide repeat domain"/>
    <property type="match status" value="2"/>
</dbReference>
<dbReference type="Pfam" id="PF13181">
    <property type="entry name" value="TPR_8"/>
    <property type="match status" value="1"/>
</dbReference>
<proteinExistence type="predicted"/>
<organism evidence="1 2">
    <name type="scientific">Candidatus Wallbacteria bacterium GWC2_49_35</name>
    <dbReference type="NCBI Taxonomy" id="1817813"/>
    <lineage>
        <taxon>Bacteria</taxon>
        <taxon>Candidatus Walliibacteriota</taxon>
    </lineage>
</organism>
<dbReference type="STRING" id="1817813.A2008_04265"/>
<gene>
    <name evidence="1" type="ORF">A2008_04265</name>
</gene>
<accession>A0A1F7WKW5</accession>
<dbReference type="InterPro" id="IPR019734">
    <property type="entry name" value="TPR_rpt"/>
</dbReference>
<dbReference type="SUPFAM" id="SSF48452">
    <property type="entry name" value="TPR-like"/>
    <property type="match status" value="2"/>
</dbReference>
<protein>
    <submittedName>
        <fullName evidence="1">Uncharacterized protein</fullName>
    </submittedName>
</protein>
<dbReference type="AlphaFoldDB" id="A0A1F7WKW5"/>
<reference evidence="1 2" key="1">
    <citation type="journal article" date="2016" name="Nat. Commun.">
        <title>Thousands of microbial genomes shed light on interconnected biogeochemical processes in an aquifer system.</title>
        <authorList>
            <person name="Anantharaman K."/>
            <person name="Brown C.T."/>
            <person name="Hug L.A."/>
            <person name="Sharon I."/>
            <person name="Castelle C.J."/>
            <person name="Probst A.J."/>
            <person name="Thomas B.C."/>
            <person name="Singh A."/>
            <person name="Wilkins M.J."/>
            <person name="Karaoz U."/>
            <person name="Brodie E.L."/>
            <person name="Williams K.H."/>
            <person name="Hubbard S.S."/>
            <person name="Banfield J.F."/>
        </authorList>
    </citation>
    <scope>NUCLEOTIDE SEQUENCE [LARGE SCALE GENOMIC DNA]</scope>
</reference>
<evidence type="ECO:0000313" key="2">
    <source>
        <dbReference type="Proteomes" id="UP000178735"/>
    </source>
</evidence>
<comment type="caution">
    <text evidence="1">The sequence shown here is derived from an EMBL/GenBank/DDBJ whole genome shotgun (WGS) entry which is preliminary data.</text>
</comment>
<dbReference type="EMBL" id="MGFH01000164">
    <property type="protein sequence ID" value="OGM03471.1"/>
    <property type="molecule type" value="Genomic_DNA"/>
</dbReference>
<sequence length="422" mass="48932">MKKSKRTKVRRFKSVLILLLFGYFMLGSMAPVLAVTADAGSGGATPATVLALAKKHIDANEHEKALQLMQTFVAQYPGAEVAAEVYVQLAKCEKDIYEKKRFVMVDRVIKSYENVIEKYPYSELGAQACFQIGQLYEKELKDNVEALKYYEKCVIEYPVTSYAASSLYRTGQINEAEGYFDMAVIAYERLSRDFSRYQIAVDALLRVKDIYASKMEENYKTIDKTIEAYYEVIGNYPENKKTPEILMELAKYFKEKKSDTENSIKTYQQVIERFSKDKKAYEAFEQIAKIHVENKDYKNVAATYNKMYETYPEHENAPKTLFDIAQIYETDLREYKKKRIDDRTYFRLEKTNLNEAIKYYTKIVDTFPQSKYAPTALMKIANILNTDLASGLEAKLMYQAVVEKYPDSKEHAQAVEVYNKMR</sequence>
<dbReference type="InterPro" id="IPR011990">
    <property type="entry name" value="TPR-like_helical_dom_sf"/>
</dbReference>
<name>A0A1F7WKW5_9BACT</name>
<evidence type="ECO:0000313" key="1">
    <source>
        <dbReference type="EMBL" id="OGM03471.1"/>
    </source>
</evidence>
<dbReference type="Proteomes" id="UP000178735">
    <property type="component" value="Unassembled WGS sequence"/>
</dbReference>